<evidence type="ECO:0000259" key="3">
    <source>
        <dbReference type="PROSITE" id="PS51724"/>
    </source>
</evidence>
<dbReference type="GO" id="GO:0009002">
    <property type="term" value="F:serine-type D-Ala-D-Ala carboxypeptidase activity"/>
    <property type="evidence" value="ECO:0007669"/>
    <property type="project" value="UniProtKB-EC"/>
</dbReference>
<dbReference type="EMBL" id="FPHC01000045">
    <property type="protein sequence ID" value="SFV57957.1"/>
    <property type="molecule type" value="Genomic_DNA"/>
</dbReference>
<name>A0A1W1BWW0_9ZZZZ</name>
<keyword evidence="4" id="KW-0121">Carboxypeptidase</keyword>
<evidence type="ECO:0000313" key="4">
    <source>
        <dbReference type="EMBL" id="SFV57957.1"/>
    </source>
</evidence>
<dbReference type="InterPro" id="IPR012338">
    <property type="entry name" value="Beta-lactam/transpept-like"/>
</dbReference>
<dbReference type="Pfam" id="PF05036">
    <property type="entry name" value="SPOR"/>
    <property type="match status" value="1"/>
</dbReference>
<dbReference type="PANTHER" id="PTHR30023:SF0">
    <property type="entry name" value="PENICILLIN-SENSITIVE CARBOXYPEPTIDASE A"/>
    <property type="match status" value="1"/>
</dbReference>
<reference evidence="4" key="1">
    <citation type="submission" date="2016-10" db="EMBL/GenBank/DDBJ databases">
        <authorList>
            <person name="de Groot N.N."/>
        </authorList>
    </citation>
    <scope>NUCLEOTIDE SEQUENCE</scope>
</reference>
<sequence>MIYRVLALVLFLSVLSSATILPSDIQYMINRHKFKSNEVSIYIKEAGKNSVVASYNIDREMMPASVIKVYSTYASLLELGYGYSWQTKFYYSGRVKRGVLSGDIAIKASGDPTLNSSDIPRIVSAFKSKGIRVIKGDIIIDRSYFKPTKRDSSHFDKNVYSAYNAMPDAMMFNQHMSKFTIYSKGGKHYVDKAIPGNSYRVQNSIKSVSGSCRGKNSWPSIRVDHSTSIPTLVVSGRLSKSCGKRTHRYIITKPYREFYYSLVNEFKRQGIKYNGKMRLARVPTGAKKFYTNYSDSLEKIISITAKKSNNLFARHLLLTLGAKIYGTPSSLEKGRRAVRHILNRYHLLDSNRCHIDNGCGLSRSSRITARSMSKVLDHAYKRYGKRWMRTLSIAGVDGTIKRRFRGSIVQNRAWMKTGTLNNAKNIVGYVQSRSGKLYTVVILTNGKRARWHGAALENEIIKWLIAYNGSGSRVSIDPITQKIDENSRKLWGGNDITAAKVAPLRESPKRYFIQVGSYASKPKREFLQKIIDSGFSYKVIKKEGNYKVLVGPYHRQKDATSALSRINKSMPSAYMVQM</sequence>
<dbReference type="InterPro" id="IPR036680">
    <property type="entry name" value="SPOR-like_sf"/>
</dbReference>
<dbReference type="PANTHER" id="PTHR30023">
    <property type="entry name" value="D-ALANYL-D-ALANINE CARBOXYPEPTIDASE"/>
    <property type="match status" value="1"/>
</dbReference>
<dbReference type="Gene3D" id="3.30.70.1070">
    <property type="entry name" value="Sporulation related repeat"/>
    <property type="match status" value="1"/>
</dbReference>
<dbReference type="InterPro" id="IPR000667">
    <property type="entry name" value="Peptidase_S13"/>
</dbReference>
<dbReference type="Gene3D" id="3.50.80.20">
    <property type="entry name" value="D-Ala-D-Ala carboxypeptidase C, peptidase S13"/>
    <property type="match status" value="1"/>
</dbReference>
<gene>
    <name evidence="4" type="ORF">MNB_SV-6-150</name>
</gene>
<dbReference type="AlphaFoldDB" id="A0A1W1BWW0"/>
<dbReference type="PROSITE" id="PS51724">
    <property type="entry name" value="SPOR"/>
    <property type="match status" value="1"/>
</dbReference>
<accession>A0A1W1BWW0</accession>
<dbReference type="SUPFAM" id="SSF110997">
    <property type="entry name" value="Sporulation related repeat"/>
    <property type="match status" value="1"/>
</dbReference>
<dbReference type="GO" id="GO:0000270">
    <property type="term" value="P:peptidoglycan metabolic process"/>
    <property type="evidence" value="ECO:0007669"/>
    <property type="project" value="TreeGrafter"/>
</dbReference>
<dbReference type="NCBIfam" id="TIGR00666">
    <property type="entry name" value="PBP4"/>
    <property type="match status" value="1"/>
</dbReference>
<dbReference type="SUPFAM" id="SSF56601">
    <property type="entry name" value="beta-lactamase/transpeptidase-like"/>
    <property type="match status" value="1"/>
</dbReference>
<dbReference type="PRINTS" id="PR00922">
    <property type="entry name" value="DADACBPTASE3"/>
</dbReference>
<evidence type="ECO:0000256" key="2">
    <source>
        <dbReference type="ARBA" id="ARBA00022801"/>
    </source>
</evidence>
<dbReference type="InterPro" id="IPR007730">
    <property type="entry name" value="SPOR-like_dom"/>
</dbReference>
<comment type="similarity">
    <text evidence="1">Belongs to the peptidase S13 family.</text>
</comment>
<protein>
    <submittedName>
        <fullName evidence="4">D-alanyl-D-alanine carboxypeptidase</fullName>
        <ecNumber evidence="4">3.4.16.4</ecNumber>
    </submittedName>
</protein>
<organism evidence="4">
    <name type="scientific">hydrothermal vent metagenome</name>
    <dbReference type="NCBI Taxonomy" id="652676"/>
    <lineage>
        <taxon>unclassified sequences</taxon>
        <taxon>metagenomes</taxon>
        <taxon>ecological metagenomes</taxon>
    </lineage>
</organism>
<keyword evidence="2 4" id="KW-0378">Hydrolase</keyword>
<dbReference type="GO" id="GO:0042834">
    <property type="term" value="F:peptidoglycan binding"/>
    <property type="evidence" value="ECO:0007669"/>
    <property type="project" value="InterPro"/>
</dbReference>
<dbReference type="Pfam" id="PF02113">
    <property type="entry name" value="Peptidase_S13"/>
    <property type="match status" value="1"/>
</dbReference>
<dbReference type="Gene3D" id="3.40.710.10">
    <property type="entry name" value="DD-peptidase/beta-lactamase superfamily"/>
    <property type="match status" value="1"/>
</dbReference>
<feature type="domain" description="SPOR" evidence="3">
    <location>
        <begin position="505"/>
        <end position="578"/>
    </location>
</feature>
<evidence type="ECO:0000256" key="1">
    <source>
        <dbReference type="ARBA" id="ARBA00006096"/>
    </source>
</evidence>
<proteinExistence type="inferred from homology"/>
<dbReference type="GO" id="GO:0006508">
    <property type="term" value="P:proteolysis"/>
    <property type="evidence" value="ECO:0007669"/>
    <property type="project" value="InterPro"/>
</dbReference>
<dbReference type="EC" id="3.4.16.4" evidence="4"/>
<keyword evidence="4" id="KW-0645">Protease</keyword>